<reference evidence="1 2" key="1">
    <citation type="submission" date="2018-10" db="EMBL/GenBank/DDBJ databases">
        <authorList>
            <person name="Jung H.S."/>
            <person name="Jeon C.O."/>
        </authorList>
    </citation>
    <scope>NUCLEOTIDE SEQUENCE [LARGE SCALE GENOMIC DNA]</scope>
    <source>
        <strain evidence="1 2">MA-7-27</strain>
    </source>
</reference>
<dbReference type="OrthoDB" id="7874220at2"/>
<accession>A0A3L9Y035</accession>
<gene>
    <name evidence="1" type="ORF">D9R08_12020</name>
</gene>
<keyword evidence="2" id="KW-1185">Reference proteome</keyword>
<evidence type="ECO:0000313" key="2">
    <source>
        <dbReference type="Proteomes" id="UP000281343"/>
    </source>
</evidence>
<proteinExistence type="predicted"/>
<dbReference type="EMBL" id="RCNT01000005">
    <property type="protein sequence ID" value="RMA42164.1"/>
    <property type="molecule type" value="Genomic_DNA"/>
</dbReference>
<organism evidence="1 2">
    <name type="scientific">Rhodophyticola porphyridii</name>
    <dbReference type="NCBI Taxonomy" id="1852017"/>
    <lineage>
        <taxon>Bacteria</taxon>
        <taxon>Pseudomonadati</taxon>
        <taxon>Pseudomonadota</taxon>
        <taxon>Alphaproteobacteria</taxon>
        <taxon>Rhodobacterales</taxon>
        <taxon>Roseobacteraceae</taxon>
        <taxon>Rhodophyticola</taxon>
    </lineage>
</organism>
<sequence>MTPIFATERNAARLLDMKPPQFCALVEAGSLPPGKEIAPGVVRWYVPDLVAILNGDATSEEFQW</sequence>
<evidence type="ECO:0008006" key="3">
    <source>
        <dbReference type="Google" id="ProtNLM"/>
    </source>
</evidence>
<dbReference type="AlphaFoldDB" id="A0A3L9Y035"/>
<name>A0A3L9Y035_9RHOB</name>
<evidence type="ECO:0000313" key="1">
    <source>
        <dbReference type="EMBL" id="RMA42164.1"/>
    </source>
</evidence>
<dbReference type="RefSeq" id="WP_121898273.1">
    <property type="nucleotide sequence ID" value="NZ_RCNT01000005.1"/>
</dbReference>
<comment type="caution">
    <text evidence="1">The sequence shown here is derived from an EMBL/GenBank/DDBJ whole genome shotgun (WGS) entry which is preliminary data.</text>
</comment>
<dbReference type="Proteomes" id="UP000281343">
    <property type="component" value="Unassembled WGS sequence"/>
</dbReference>
<protein>
    <recommendedName>
        <fullName evidence="3">DNA-binding protein</fullName>
    </recommendedName>
</protein>